<keyword evidence="1" id="KW-0472">Membrane</keyword>
<keyword evidence="3" id="KW-1185">Reference proteome</keyword>
<comment type="caution">
    <text evidence="2">The sequence shown here is derived from an EMBL/GenBank/DDBJ whole genome shotgun (WGS) entry which is preliminary data.</text>
</comment>
<dbReference type="AlphaFoldDB" id="A0AAV6YJF3"/>
<feature type="transmembrane region" description="Helical" evidence="1">
    <location>
        <begin position="85"/>
        <end position="106"/>
    </location>
</feature>
<gene>
    <name evidence="2" type="ORF">GDO81_024175</name>
</gene>
<reference evidence="2" key="1">
    <citation type="thesis" date="2020" institute="ProQuest LLC" country="789 East Eisenhower Parkway, Ann Arbor, MI, USA">
        <title>Comparative Genomics and Chromosome Evolution.</title>
        <authorList>
            <person name="Mudd A.B."/>
        </authorList>
    </citation>
    <scope>NUCLEOTIDE SEQUENCE</scope>
    <source>
        <strain evidence="2">237g6f4</strain>
        <tissue evidence="2">Blood</tissue>
    </source>
</reference>
<evidence type="ECO:0000256" key="1">
    <source>
        <dbReference type="SAM" id="Phobius"/>
    </source>
</evidence>
<accession>A0AAV6YJF3</accession>
<sequence length="112" mass="12783">MSSCTSPQWAIPQLRGYGTLSFIPVISLGTFILRIDIYAWQRPWLDALHCIRPPLALLASAEQIYFSAGWKEYIKCTVQIEAKQLLVYTYVYIVYMSGACLVYTLCISKSMM</sequence>
<keyword evidence="1" id="KW-0812">Transmembrane</keyword>
<name>A0AAV6YJF3_ENGPU</name>
<dbReference type="EMBL" id="WNYA01028354">
    <property type="protein sequence ID" value="KAG8537639.1"/>
    <property type="molecule type" value="Genomic_DNA"/>
</dbReference>
<dbReference type="Proteomes" id="UP000824782">
    <property type="component" value="Unassembled WGS sequence"/>
</dbReference>
<evidence type="ECO:0000313" key="3">
    <source>
        <dbReference type="Proteomes" id="UP000824782"/>
    </source>
</evidence>
<keyword evidence="1" id="KW-1133">Transmembrane helix</keyword>
<proteinExistence type="predicted"/>
<evidence type="ECO:0000313" key="2">
    <source>
        <dbReference type="EMBL" id="KAG8537639.1"/>
    </source>
</evidence>
<protein>
    <submittedName>
        <fullName evidence="2">Uncharacterized protein</fullName>
    </submittedName>
</protein>
<organism evidence="2 3">
    <name type="scientific">Engystomops pustulosus</name>
    <name type="common">Tungara frog</name>
    <name type="synonym">Physalaemus pustulosus</name>
    <dbReference type="NCBI Taxonomy" id="76066"/>
    <lineage>
        <taxon>Eukaryota</taxon>
        <taxon>Metazoa</taxon>
        <taxon>Chordata</taxon>
        <taxon>Craniata</taxon>
        <taxon>Vertebrata</taxon>
        <taxon>Euteleostomi</taxon>
        <taxon>Amphibia</taxon>
        <taxon>Batrachia</taxon>
        <taxon>Anura</taxon>
        <taxon>Neobatrachia</taxon>
        <taxon>Hyloidea</taxon>
        <taxon>Leptodactylidae</taxon>
        <taxon>Leiuperinae</taxon>
        <taxon>Engystomops</taxon>
    </lineage>
</organism>